<feature type="domain" description="ATP phosphoribosyltransferase catalytic" evidence="16">
    <location>
        <begin position="375"/>
        <end position="526"/>
    </location>
</feature>
<evidence type="ECO:0000256" key="3">
    <source>
        <dbReference type="ARBA" id="ARBA00004667"/>
    </source>
</evidence>
<dbReference type="GO" id="GO:0140096">
    <property type="term" value="F:catalytic activity, acting on a protein"/>
    <property type="evidence" value="ECO:0007669"/>
    <property type="project" value="UniProtKB-ARBA"/>
</dbReference>
<dbReference type="OrthoDB" id="9801867at2"/>
<feature type="domain" description="Class II Histidinyl-tRNA synthetase (HisRS)-like catalytic core" evidence="17">
    <location>
        <begin position="10"/>
        <end position="309"/>
    </location>
</feature>
<dbReference type="FunFam" id="3.40.190.10:FF:000008">
    <property type="entry name" value="ATP phosphoribosyltransferase"/>
    <property type="match status" value="1"/>
</dbReference>
<dbReference type="UniPathway" id="UPA00031">
    <property type="reaction ID" value="UER00006"/>
</dbReference>
<evidence type="ECO:0000256" key="10">
    <source>
        <dbReference type="ARBA" id="ARBA00022679"/>
    </source>
</evidence>
<dbReference type="PANTHER" id="PTHR21403">
    <property type="entry name" value="ATP PHOSPHORIBOSYLTRANSFERASE ATP-PRTASE"/>
    <property type="match status" value="1"/>
</dbReference>
<dbReference type="EMBL" id="DF968000">
    <property type="protein sequence ID" value="GAO99632.1"/>
    <property type="molecule type" value="Genomic_DNA"/>
</dbReference>
<dbReference type="GO" id="GO:0000105">
    <property type="term" value="P:L-histidine biosynthetic process"/>
    <property type="evidence" value="ECO:0007669"/>
    <property type="project" value="UniProtKB-UniRule"/>
</dbReference>
<evidence type="ECO:0000256" key="5">
    <source>
        <dbReference type="ARBA" id="ARBA00011946"/>
    </source>
</evidence>
<name>A0A0K8MGP2_9LACO</name>
<dbReference type="SUPFAM" id="SSF53850">
    <property type="entry name" value="Periplasmic binding protein-like II"/>
    <property type="match status" value="1"/>
</dbReference>
<evidence type="ECO:0000256" key="8">
    <source>
        <dbReference type="ARBA" id="ARBA00022605"/>
    </source>
</evidence>
<keyword evidence="9 15" id="KW-0328">Glycosyltransferase</keyword>
<evidence type="ECO:0000259" key="16">
    <source>
        <dbReference type="Pfam" id="PF01634"/>
    </source>
</evidence>
<dbReference type="GO" id="GO:0005737">
    <property type="term" value="C:cytoplasm"/>
    <property type="evidence" value="ECO:0007669"/>
    <property type="project" value="UniProtKB-SubCell"/>
</dbReference>
<evidence type="ECO:0000256" key="11">
    <source>
        <dbReference type="ARBA" id="ARBA00022741"/>
    </source>
</evidence>
<dbReference type="Proteomes" id="UP000253891">
    <property type="component" value="Unassembled WGS sequence"/>
</dbReference>
<keyword evidence="12 15" id="KW-0067">ATP-binding</keyword>
<evidence type="ECO:0000256" key="13">
    <source>
        <dbReference type="ARBA" id="ARBA00023102"/>
    </source>
</evidence>
<sequence>MDERGLAAGSKDLYGQELKDKQKIREVFSQRLNDLDFTPVRTALVERATTYGTATSSVFRLLGQSEENLVLRPDLTMPIARLVAATNHPDQFSQLYYFGDVFHPIDHLSGDYNQETQAGIELLGQADFAAEIRGLDIMLDFARTFGIIDVQVVLSDARLIDLILAPYNLGSDRQRELKASIEEKNLTVFRQITDKISNFPGELANWPLAFGESGETVMDELRNIEAVQEILANWQLLATHLHNYYPEVSLTVDLAGSSPQPYYTGTIIRGFVPSLGRYLFTGGRYDGLMKNKDQQGLPAFGLALKIETILADWQRQPQEVQPNQPIVMVLAKGRVEEDVRLFLRAAGVDNEELDRPGRKLIFNSPDGRYRFILVKPTDVVKYLDLGIGDIGIVGSDTVAEQESDHYDVLDLQTGKAAFILAAPAGFNLTGGRRKRIATKYPKVARAYFQAHGEDVELIKLEGSVELGPLTGLSDAIIDITQTGKTLEENNLVIYDQVGQVSTHLLVRRGALLQHQAELSRLIQTLSQELAGEANANY</sequence>
<accession>A0A0K8MGP2</accession>
<comment type="subunit">
    <text evidence="15">Heteromultimer composed of HisG and HisZ subunits.</text>
</comment>
<comment type="function">
    <text evidence="14 15">Catalyzes the condensation of ATP and 5-phosphoribose 1-diphosphate to form N'-(5'-phosphoribosyl)-ATP (PR-ATP). Has a crucial role in the pathway because the rate of histidine biosynthesis seems to be controlled primarily by regulation of HisG enzymatic activity.</text>
</comment>
<reference evidence="18 19" key="1">
    <citation type="journal article" date="2015" name="BMC Genomics">
        <title>Comparative genomics of Fructobacillus spp. and Leuconostoc spp. reveals niche-specific evolution of Fructobacillus spp.</title>
        <authorList>
            <person name="Endo A."/>
            <person name="Tanizawa Y."/>
            <person name="Tanaka N."/>
            <person name="Maeno S."/>
            <person name="Kumar H."/>
            <person name="Shiwa Y."/>
            <person name="Okada S."/>
            <person name="Yoshikawa H."/>
            <person name="Dicks L."/>
            <person name="Nakagawa J."/>
            <person name="Arita M."/>
        </authorList>
    </citation>
    <scope>NUCLEOTIDE SEQUENCE [LARGE SCALE GENOMIC DNA]</scope>
    <source>
        <strain evidence="18 19">JCM 12225</strain>
    </source>
</reference>
<dbReference type="Gene3D" id="3.30.930.10">
    <property type="entry name" value="Bira Bifunctional Protein, Domain 2"/>
    <property type="match status" value="1"/>
</dbReference>
<evidence type="ECO:0000256" key="14">
    <source>
        <dbReference type="ARBA" id="ARBA00024861"/>
    </source>
</evidence>
<keyword evidence="7 15" id="KW-0963">Cytoplasm</keyword>
<protein>
    <recommendedName>
        <fullName evidence="6 15">ATP phosphoribosyltransferase</fullName>
        <shortName evidence="15">ATP-PRT</shortName>
        <shortName evidence="15">ATP-PRTase</shortName>
        <ecNumber evidence="5 15">2.4.2.17</ecNumber>
    </recommendedName>
</protein>
<dbReference type="InterPro" id="IPR041715">
    <property type="entry name" value="HisRS-like_core"/>
</dbReference>
<evidence type="ECO:0000256" key="7">
    <source>
        <dbReference type="ARBA" id="ARBA00022490"/>
    </source>
</evidence>
<dbReference type="InterPro" id="IPR018198">
    <property type="entry name" value="ATP_PRibTrfase_CS"/>
</dbReference>
<dbReference type="InterPro" id="IPR024893">
    <property type="entry name" value="ATP_PRibTrfase_HisG_short"/>
</dbReference>
<dbReference type="Pfam" id="PF01634">
    <property type="entry name" value="HisG"/>
    <property type="match status" value="1"/>
</dbReference>
<dbReference type="EC" id="2.4.2.17" evidence="5 15"/>
<evidence type="ECO:0000256" key="15">
    <source>
        <dbReference type="HAMAP-Rule" id="MF_01018"/>
    </source>
</evidence>
<evidence type="ECO:0000256" key="2">
    <source>
        <dbReference type="ARBA" id="ARBA00004496"/>
    </source>
</evidence>
<dbReference type="AlphaFoldDB" id="A0A0K8MGP2"/>
<dbReference type="Gene3D" id="3.40.190.10">
    <property type="entry name" value="Periplasmic binding protein-like II"/>
    <property type="match status" value="2"/>
</dbReference>
<dbReference type="InterPro" id="IPR001348">
    <property type="entry name" value="ATP_PRibTrfase_HisG"/>
</dbReference>
<evidence type="ECO:0000313" key="19">
    <source>
        <dbReference type="Proteomes" id="UP000253891"/>
    </source>
</evidence>
<dbReference type="GO" id="GO:0005524">
    <property type="term" value="F:ATP binding"/>
    <property type="evidence" value="ECO:0007669"/>
    <property type="project" value="UniProtKB-KW"/>
</dbReference>
<keyword evidence="19" id="KW-1185">Reference proteome</keyword>
<evidence type="ECO:0000256" key="6">
    <source>
        <dbReference type="ARBA" id="ARBA00020998"/>
    </source>
</evidence>
<evidence type="ECO:0000256" key="12">
    <source>
        <dbReference type="ARBA" id="ARBA00022840"/>
    </source>
</evidence>
<organism evidence="18 19">
    <name type="scientific">Fructobacillus ficulneus</name>
    <dbReference type="NCBI Taxonomy" id="157463"/>
    <lineage>
        <taxon>Bacteria</taxon>
        <taxon>Bacillati</taxon>
        <taxon>Bacillota</taxon>
        <taxon>Bacilli</taxon>
        <taxon>Lactobacillales</taxon>
        <taxon>Lactobacillaceae</taxon>
        <taxon>Fructobacillus</taxon>
    </lineage>
</organism>
<evidence type="ECO:0000313" key="18">
    <source>
        <dbReference type="EMBL" id="GAO99632.1"/>
    </source>
</evidence>
<dbReference type="InterPro" id="IPR045864">
    <property type="entry name" value="aa-tRNA-synth_II/BPL/LPL"/>
</dbReference>
<keyword evidence="8 15" id="KW-0028">Amino-acid biosynthesis</keyword>
<evidence type="ECO:0000259" key="17">
    <source>
        <dbReference type="Pfam" id="PF13393"/>
    </source>
</evidence>
<comment type="pathway">
    <text evidence="3 15">Amino-acid biosynthesis; L-histidine biosynthesis; L-histidine from 5-phospho-alpha-D-ribose 1-diphosphate: step 1/9.</text>
</comment>
<gene>
    <name evidence="15" type="primary">hisG</name>
    <name evidence="18" type="ORF">FFIC_231190</name>
</gene>
<dbReference type="SUPFAM" id="SSF55681">
    <property type="entry name" value="Class II aaRS and biotin synthetases"/>
    <property type="match status" value="1"/>
</dbReference>
<evidence type="ECO:0000256" key="4">
    <source>
        <dbReference type="ARBA" id="ARBA00009489"/>
    </source>
</evidence>
<evidence type="ECO:0000256" key="9">
    <source>
        <dbReference type="ARBA" id="ARBA00022676"/>
    </source>
</evidence>
<comment type="domain">
    <text evidence="15">Lacks the C-terminal regulatory region which is replaced by HisZ.</text>
</comment>
<dbReference type="PANTHER" id="PTHR21403:SF8">
    <property type="entry name" value="ATP PHOSPHORIBOSYLTRANSFERASE"/>
    <property type="match status" value="1"/>
</dbReference>
<dbReference type="GO" id="GO:0003879">
    <property type="term" value="F:ATP phosphoribosyltransferase activity"/>
    <property type="evidence" value="ECO:0007669"/>
    <property type="project" value="UniProtKB-UniRule"/>
</dbReference>
<dbReference type="InterPro" id="IPR013820">
    <property type="entry name" value="ATP_PRibTrfase_cat"/>
</dbReference>
<proteinExistence type="inferred from homology"/>
<dbReference type="Pfam" id="PF13393">
    <property type="entry name" value="tRNA-synt_His"/>
    <property type="match status" value="1"/>
</dbReference>
<dbReference type="HAMAP" id="MF_01018">
    <property type="entry name" value="HisG_Short"/>
    <property type="match status" value="1"/>
</dbReference>
<evidence type="ECO:0000256" key="1">
    <source>
        <dbReference type="ARBA" id="ARBA00000915"/>
    </source>
</evidence>
<comment type="subcellular location">
    <subcellularLocation>
        <location evidence="2 15">Cytoplasm</location>
    </subcellularLocation>
</comment>
<dbReference type="PROSITE" id="PS01316">
    <property type="entry name" value="ATP_P_PHORIBOSYLTR"/>
    <property type="match status" value="1"/>
</dbReference>
<dbReference type="CDD" id="cd13595">
    <property type="entry name" value="PBP2_HisGs"/>
    <property type="match status" value="1"/>
</dbReference>
<dbReference type="STRING" id="157463.GCA_001047075_00553"/>
<dbReference type="NCBIfam" id="TIGR00070">
    <property type="entry name" value="hisG"/>
    <property type="match status" value="1"/>
</dbReference>
<comment type="catalytic activity">
    <reaction evidence="1 15">
        <text>1-(5-phospho-beta-D-ribosyl)-ATP + diphosphate = 5-phospho-alpha-D-ribose 1-diphosphate + ATP</text>
        <dbReference type="Rhea" id="RHEA:18473"/>
        <dbReference type="ChEBI" id="CHEBI:30616"/>
        <dbReference type="ChEBI" id="CHEBI:33019"/>
        <dbReference type="ChEBI" id="CHEBI:58017"/>
        <dbReference type="ChEBI" id="CHEBI:73183"/>
        <dbReference type="EC" id="2.4.2.17"/>
    </reaction>
</comment>
<dbReference type="RefSeq" id="WP_083989243.1">
    <property type="nucleotide sequence ID" value="NZ_DF968000.1"/>
</dbReference>
<comment type="similarity">
    <text evidence="4 15">Belongs to the ATP phosphoribosyltransferase family. Short subfamily.</text>
</comment>
<keyword evidence="13 15" id="KW-0368">Histidine biosynthesis</keyword>
<keyword evidence="11 15" id="KW-0547">Nucleotide-binding</keyword>
<keyword evidence="10 15" id="KW-0808">Transferase</keyword>